<feature type="domain" description="Plastid lipid-associated protein/fibrillin conserved" evidence="3">
    <location>
        <begin position="141"/>
        <end position="358"/>
    </location>
</feature>
<evidence type="ECO:0000259" key="3">
    <source>
        <dbReference type="Pfam" id="PF04755"/>
    </source>
</evidence>
<gene>
    <name evidence="4" type="ORF">HJC23_014037</name>
</gene>
<sequence length="374" mass="40786">MLLSICCNESWDNGSPAPGPGPKGRFPQLWSALGRHFSLPLNSSTAAMHRQSTITLSVLFVAASIIVTSKWRAAAFSFLLPARINYRRAAIKNCFHRETTLHPSRDGAGNEYDAILVSDGEVLGNIEVPIEPPRNTQQAELLKSQLYQLAASYDRGFSATPRARQEANNIIQKLASINPTNDASRGIDGGVDDRTDVPLRAIWRMIWTTALDVVSLGASPLAAPSAIYQVITDPPIAKNIIDFIPRAQSFFPSTIAPPSLLRAEVTTRASSRKGNTNRVGLVFEGVKLQPIELLGNKVDNLPPLSIDLTWPQNTFDQIAPYIPGIGSIAASNSKDDTDRPGYFDVEYLDDELLVIRQQAPGGVFALIKVDNFDP</sequence>
<proteinExistence type="predicted"/>
<dbReference type="PANTHER" id="PTHR31906">
    <property type="entry name" value="PLASTID-LIPID-ASSOCIATED PROTEIN 4, CHLOROPLASTIC-RELATED"/>
    <property type="match status" value="1"/>
</dbReference>
<dbReference type="Pfam" id="PF04755">
    <property type="entry name" value="PAP_fibrillin"/>
    <property type="match status" value="1"/>
</dbReference>
<dbReference type="InterPro" id="IPR006843">
    <property type="entry name" value="PAP/fibrillin_dom"/>
</dbReference>
<dbReference type="Proteomes" id="UP001516023">
    <property type="component" value="Unassembled WGS sequence"/>
</dbReference>
<name>A0ABD3QUD5_9STRA</name>
<protein>
    <recommendedName>
        <fullName evidence="3">Plastid lipid-associated protein/fibrillin conserved domain-containing protein</fullName>
    </recommendedName>
</protein>
<evidence type="ECO:0000313" key="4">
    <source>
        <dbReference type="EMBL" id="KAL3803489.1"/>
    </source>
</evidence>
<evidence type="ECO:0000313" key="5">
    <source>
        <dbReference type="Proteomes" id="UP001516023"/>
    </source>
</evidence>
<comment type="caution">
    <text evidence="4">The sequence shown here is derived from an EMBL/GenBank/DDBJ whole genome shotgun (WGS) entry which is preliminary data.</text>
</comment>
<evidence type="ECO:0000256" key="1">
    <source>
        <dbReference type="ARBA" id="ARBA00004474"/>
    </source>
</evidence>
<organism evidence="4 5">
    <name type="scientific">Cyclotella cryptica</name>
    <dbReference type="NCBI Taxonomy" id="29204"/>
    <lineage>
        <taxon>Eukaryota</taxon>
        <taxon>Sar</taxon>
        <taxon>Stramenopiles</taxon>
        <taxon>Ochrophyta</taxon>
        <taxon>Bacillariophyta</taxon>
        <taxon>Coscinodiscophyceae</taxon>
        <taxon>Thalassiosirophycidae</taxon>
        <taxon>Stephanodiscales</taxon>
        <taxon>Stephanodiscaceae</taxon>
        <taxon>Cyclotella</taxon>
    </lineage>
</organism>
<dbReference type="InterPro" id="IPR039633">
    <property type="entry name" value="PAP"/>
</dbReference>
<evidence type="ECO:0000256" key="2">
    <source>
        <dbReference type="ARBA" id="ARBA00022640"/>
    </source>
</evidence>
<comment type="subcellular location">
    <subcellularLocation>
        <location evidence="1">Plastid</location>
    </subcellularLocation>
</comment>
<dbReference type="EMBL" id="JABMIG020000013">
    <property type="protein sequence ID" value="KAL3803489.1"/>
    <property type="molecule type" value="Genomic_DNA"/>
</dbReference>
<keyword evidence="2" id="KW-0934">Plastid</keyword>
<dbReference type="AlphaFoldDB" id="A0ABD3QUD5"/>
<accession>A0ABD3QUD5</accession>
<dbReference type="GO" id="GO:0009536">
    <property type="term" value="C:plastid"/>
    <property type="evidence" value="ECO:0007669"/>
    <property type="project" value="UniProtKB-SubCell"/>
</dbReference>
<keyword evidence="5" id="KW-1185">Reference proteome</keyword>
<reference evidence="4 5" key="1">
    <citation type="journal article" date="2020" name="G3 (Bethesda)">
        <title>Improved Reference Genome for Cyclotella cryptica CCMP332, a Model for Cell Wall Morphogenesis, Salinity Adaptation, and Lipid Production in Diatoms (Bacillariophyta).</title>
        <authorList>
            <person name="Roberts W.R."/>
            <person name="Downey K.M."/>
            <person name="Ruck E.C."/>
            <person name="Traller J.C."/>
            <person name="Alverson A.J."/>
        </authorList>
    </citation>
    <scope>NUCLEOTIDE SEQUENCE [LARGE SCALE GENOMIC DNA]</scope>
    <source>
        <strain evidence="4 5">CCMP332</strain>
    </source>
</reference>